<gene>
    <name evidence="1" type="ORF">GRX66_04385</name>
</gene>
<accession>A0A6B0SK20</accession>
<comment type="caution">
    <text evidence="1">The sequence shown here is derived from an EMBL/GenBank/DDBJ whole genome shotgun (WGS) entry which is preliminary data.</text>
</comment>
<name>A0A6B0SK20_9EURY</name>
<dbReference type="Proteomes" id="UP000471521">
    <property type="component" value="Unassembled WGS sequence"/>
</dbReference>
<evidence type="ECO:0000313" key="1">
    <source>
        <dbReference type="EMBL" id="MXR19873.1"/>
    </source>
</evidence>
<dbReference type="InterPro" id="IPR050484">
    <property type="entry name" value="Transf_Hexapept/Carb_Anhydrase"/>
</dbReference>
<dbReference type="EMBL" id="WUUU01000018">
    <property type="protein sequence ID" value="MXR19873.1"/>
    <property type="molecule type" value="Genomic_DNA"/>
</dbReference>
<evidence type="ECO:0000313" key="2">
    <source>
        <dbReference type="Proteomes" id="UP000471521"/>
    </source>
</evidence>
<dbReference type="InterPro" id="IPR011004">
    <property type="entry name" value="Trimer_LpxA-like_sf"/>
</dbReference>
<sequence>MIRSYDGTTPDIADSAFVDEQATVIGNVTIGPEASVWPGAVLRGDHGEIVLGERANVQDNATLHEAAVMEAGATVGAESVVGANSTVTDGTDIPANVLAMGTPAEPVRDLPDSRWTETGDYYADLAAEYAATSHVVESGPVRPE</sequence>
<dbReference type="PANTHER" id="PTHR13061:SF29">
    <property type="entry name" value="GAMMA CARBONIC ANHYDRASE-LIKE 1, MITOCHONDRIAL-RELATED"/>
    <property type="match status" value="1"/>
</dbReference>
<keyword evidence="2" id="KW-1185">Reference proteome</keyword>
<dbReference type="Gene3D" id="2.160.10.10">
    <property type="entry name" value="Hexapeptide repeat proteins"/>
    <property type="match status" value="2"/>
</dbReference>
<reference evidence="1 2" key="1">
    <citation type="submission" date="2019-12" db="EMBL/GenBank/DDBJ databases">
        <title>Isolation and characterization of three novel carbon monoxide-oxidizing members of Halobacteria from salione crusts and soils.</title>
        <authorList>
            <person name="Myers M.R."/>
            <person name="King G.M."/>
        </authorList>
    </citation>
    <scope>NUCLEOTIDE SEQUENCE [LARGE SCALE GENOMIC DNA]</scope>
    <source>
        <strain evidence="1 2">PCN9</strain>
    </source>
</reference>
<dbReference type="OrthoDB" id="10940at2157"/>
<protein>
    <submittedName>
        <fullName evidence="1">Gamma carbonic anhydrase family protein</fullName>
    </submittedName>
</protein>
<proteinExistence type="predicted"/>
<organism evidence="1 2">
    <name type="scientific">Halobacterium bonnevillei</name>
    <dbReference type="NCBI Taxonomy" id="2692200"/>
    <lineage>
        <taxon>Archaea</taxon>
        <taxon>Methanobacteriati</taxon>
        <taxon>Methanobacteriota</taxon>
        <taxon>Stenosarchaea group</taxon>
        <taxon>Halobacteria</taxon>
        <taxon>Halobacteriales</taxon>
        <taxon>Halobacteriaceae</taxon>
        <taxon>Halobacterium</taxon>
    </lineage>
</organism>
<dbReference type="AlphaFoldDB" id="A0A6B0SK20"/>
<dbReference type="SUPFAM" id="SSF51161">
    <property type="entry name" value="Trimeric LpxA-like enzymes"/>
    <property type="match status" value="1"/>
</dbReference>
<dbReference type="PANTHER" id="PTHR13061">
    <property type="entry name" value="DYNACTIN SUBUNIT P25"/>
    <property type="match status" value="1"/>
</dbReference>
<dbReference type="RefSeq" id="WP_159525440.1">
    <property type="nucleotide sequence ID" value="NZ_WUUU01000018.1"/>
</dbReference>